<evidence type="ECO:0000256" key="2">
    <source>
        <dbReference type="ARBA" id="ARBA00022475"/>
    </source>
</evidence>
<evidence type="ECO:0000256" key="5">
    <source>
        <dbReference type="ARBA" id="ARBA00022692"/>
    </source>
</evidence>
<dbReference type="InterPro" id="IPR038731">
    <property type="entry name" value="RgtA/B/C-like"/>
</dbReference>
<feature type="transmembrane region" description="Helical" evidence="8">
    <location>
        <begin position="125"/>
        <end position="150"/>
    </location>
</feature>
<dbReference type="GO" id="GO:0016763">
    <property type="term" value="F:pentosyltransferase activity"/>
    <property type="evidence" value="ECO:0007669"/>
    <property type="project" value="TreeGrafter"/>
</dbReference>
<keyword evidence="3 10" id="KW-0328">Glycosyltransferase</keyword>
<keyword evidence="4 10" id="KW-0808">Transferase</keyword>
<dbReference type="InterPro" id="IPR050297">
    <property type="entry name" value="LipidA_mod_glycosyltrf_83"/>
</dbReference>
<name>A0A6B0T6E8_9EURY</name>
<feature type="transmembrane region" description="Helical" evidence="8">
    <location>
        <begin position="84"/>
        <end position="104"/>
    </location>
</feature>
<evidence type="ECO:0000313" key="10">
    <source>
        <dbReference type="EMBL" id="MXR50450.1"/>
    </source>
</evidence>
<feature type="transmembrane region" description="Helical" evidence="8">
    <location>
        <begin position="253"/>
        <end position="272"/>
    </location>
</feature>
<evidence type="ECO:0000256" key="7">
    <source>
        <dbReference type="ARBA" id="ARBA00023136"/>
    </source>
</evidence>
<evidence type="ECO:0000256" key="1">
    <source>
        <dbReference type="ARBA" id="ARBA00004651"/>
    </source>
</evidence>
<feature type="transmembrane region" description="Helical" evidence="8">
    <location>
        <begin position="215"/>
        <end position="241"/>
    </location>
</feature>
<evidence type="ECO:0000256" key="3">
    <source>
        <dbReference type="ARBA" id="ARBA00022676"/>
    </source>
</evidence>
<dbReference type="RefSeq" id="WP_159762577.1">
    <property type="nucleotide sequence ID" value="NZ_WUUT01000001.1"/>
</dbReference>
<evidence type="ECO:0000313" key="11">
    <source>
        <dbReference type="Proteomes" id="UP000466535"/>
    </source>
</evidence>
<gene>
    <name evidence="10" type="ORF">GRX03_02365</name>
</gene>
<dbReference type="OrthoDB" id="239143at2157"/>
<evidence type="ECO:0000256" key="8">
    <source>
        <dbReference type="SAM" id="Phobius"/>
    </source>
</evidence>
<comment type="subcellular location">
    <subcellularLocation>
        <location evidence="1">Cell membrane</location>
        <topology evidence="1">Multi-pass membrane protein</topology>
    </subcellularLocation>
</comment>
<dbReference type="GO" id="GO:0005886">
    <property type="term" value="C:plasma membrane"/>
    <property type="evidence" value="ECO:0007669"/>
    <property type="project" value="UniProtKB-SubCell"/>
</dbReference>
<evidence type="ECO:0000259" key="9">
    <source>
        <dbReference type="Pfam" id="PF13231"/>
    </source>
</evidence>
<comment type="caution">
    <text evidence="10">The sequence shown here is derived from an EMBL/GenBank/DDBJ whole genome shotgun (WGS) entry which is preliminary data.</text>
</comment>
<evidence type="ECO:0000256" key="6">
    <source>
        <dbReference type="ARBA" id="ARBA00022989"/>
    </source>
</evidence>
<keyword evidence="11" id="KW-1185">Reference proteome</keyword>
<feature type="transmembrane region" description="Helical" evidence="8">
    <location>
        <begin position="315"/>
        <end position="334"/>
    </location>
</feature>
<dbReference type="PANTHER" id="PTHR33908">
    <property type="entry name" value="MANNOSYLTRANSFERASE YKCB-RELATED"/>
    <property type="match status" value="1"/>
</dbReference>
<dbReference type="GO" id="GO:0010041">
    <property type="term" value="P:response to iron(III) ion"/>
    <property type="evidence" value="ECO:0007669"/>
    <property type="project" value="TreeGrafter"/>
</dbReference>
<protein>
    <submittedName>
        <fullName evidence="10">Dolichyl-phosphate-mannose--protein mannosyltransferase</fullName>
    </submittedName>
</protein>
<feature type="transmembrane region" description="Helical" evidence="8">
    <location>
        <begin position="396"/>
        <end position="419"/>
    </location>
</feature>
<organism evidence="10 11">
    <name type="scientific">Halovenus carboxidivorans</name>
    <dbReference type="NCBI Taxonomy" id="2692199"/>
    <lineage>
        <taxon>Archaea</taxon>
        <taxon>Methanobacteriati</taxon>
        <taxon>Methanobacteriota</taxon>
        <taxon>Stenosarchaea group</taxon>
        <taxon>Halobacteria</taxon>
        <taxon>Halobacteriales</taxon>
        <taxon>Haloarculaceae</taxon>
        <taxon>Halovenus</taxon>
    </lineage>
</organism>
<keyword evidence="7 8" id="KW-0472">Membrane</keyword>
<dbReference type="PANTHER" id="PTHR33908:SF3">
    <property type="entry name" value="UNDECAPRENYL PHOSPHATE-ALPHA-4-AMINO-4-DEOXY-L-ARABINOSE ARABINOSYL TRANSFERASE"/>
    <property type="match status" value="1"/>
</dbReference>
<keyword evidence="2" id="KW-1003">Cell membrane</keyword>
<proteinExistence type="predicted"/>
<feature type="transmembrane region" description="Helical" evidence="8">
    <location>
        <begin position="186"/>
        <end position="203"/>
    </location>
</feature>
<feature type="domain" description="Glycosyltransferase RgtA/B/C/D-like" evidence="9">
    <location>
        <begin position="131"/>
        <end position="263"/>
    </location>
</feature>
<dbReference type="GO" id="GO:0008610">
    <property type="term" value="P:lipid biosynthetic process"/>
    <property type="evidence" value="ECO:0007669"/>
    <property type="project" value="UniProtKB-ARBA"/>
</dbReference>
<sequence length="466" mass="50400">MLGDRVTQRLRPGIDDPYLLSILAVTTVFCGFWLWYTVPNFATADEYSRLIRPMKVAGYTLADPGFSSLQRGVLDGRALGASTYLYLLVFGPVGLYVLLSGQLGTFASFSGLQSRWDLWFAVPDWFWTASILTARLTVVAFAVGCTYVLYRLGCHLGDRTTGRLAAVFLGLSLGFISTAHEAGEDIPALFAFLLAFLFLFRYLDRGDRRPLWIASAVGGIAIALKLTAGVIVFVIGAAVLARAREGAHTRRETLAHSAGGVLIGAVVIYLGFPSALVGGPDELIARVTAAGGQKAAAQNGDPIWVWMLQKYVEGIGIPLVVAVVAGTALTLTEMPDRLRAGEYKSALLVVALAVYLLVFSRWGYIRVHHLLPTLPLLYLLTAETLSDRLSWPDYNLATAAVAVLVVSTALFAGVGTAAYTAEPRDQAAAWLDENAESDATVEVYEQSIADVGMPHHLNVSRYDYNE</sequence>
<accession>A0A6B0T6E8</accession>
<dbReference type="Proteomes" id="UP000466535">
    <property type="component" value="Unassembled WGS sequence"/>
</dbReference>
<dbReference type="EMBL" id="WUUT01000001">
    <property type="protein sequence ID" value="MXR50450.1"/>
    <property type="molecule type" value="Genomic_DNA"/>
</dbReference>
<keyword evidence="6 8" id="KW-1133">Transmembrane helix</keyword>
<dbReference type="AlphaFoldDB" id="A0A6B0T6E8"/>
<evidence type="ECO:0000256" key="4">
    <source>
        <dbReference type="ARBA" id="ARBA00022679"/>
    </source>
</evidence>
<reference evidence="10 11" key="1">
    <citation type="submission" date="2019-12" db="EMBL/GenBank/DDBJ databases">
        <title>Isolation and characterization of three novel carbon monoxide-oxidizing members of Halobacteria from salione crusts and soils.</title>
        <authorList>
            <person name="Myers M.R."/>
            <person name="King G.M."/>
        </authorList>
    </citation>
    <scope>NUCLEOTIDE SEQUENCE [LARGE SCALE GENOMIC DNA]</scope>
    <source>
        <strain evidence="10 11">WSH3</strain>
    </source>
</reference>
<dbReference type="Pfam" id="PF13231">
    <property type="entry name" value="PMT_2"/>
    <property type="match status" value="1"/>
</dbReference>
<feature type="transmembrane region" description="Helical" evidence="8">
    <location>
        <begin position="346"/>
        <end position="365"/>
    </location>
</feature>
<keyword evidence="5 8" id="KW-0812">Transmembrane</keyword>
<feature type="transmembrane region" description="Helical" evidence="8">
    <location>
        <begin position="18"/>
        <end position="36"/>
    </location>
</feature>